<dbReference type="RefSeq" id="WP_072708682.1">
    <property type="nucleotide sequence ID" value="NZ_FRCF01000002.1"/>
</dbReference>
<feature type="domain" description="Formyl transferase N-terminal" evidence="1">
    <location>
        <begin position="60"/>
        <end position="179"/>
    </location>
</feature>
<sequence>MANGIIFIGSVISSEIVLESLIENGCPPDMVFSLKEDYSADVSGYSDLSKVATEHGLKYVDFRHINDDEHIRLMEEMAPDYIFVIGLSQLVGPRIINAARNGVIGFHPTALPKFRGRAAIPWQILLGVRASKCSLFYIDDGTDTGEIIDQEPYVIGGDDYAEDVEAASNAALKRMMPGVIQKIKDGALTSRPQDEAAATYLLKRVPEDGRIDWNDSVRDIHKLIRATSKPYPGAFSTYKGEKVIFWRGEVQTNDTYYGLPGQIIRSGGGGIEIFCRDGILKVTDYEMEAGVRFIEGNKFI</sequence>
<dbReference type="EMBL" id="FRCF01000002">
    <property type="protein sequence ID" value="SHL71055.1"/>
    <property type="molecule type" value="Genomic_DNA"/>
</dbReference>
<evidence type="ECO:0000313" key="3">
    <source>
        <dbReference type="EMBL" id="SHL71055.1"/>
    </source>
</evidence>
<reference evidence="3 4" key="1">
    <citation type="submission" date="2016-11" db="EMBL/GenBank/DDBJ databases">
        <authorList>
            <person name="Jaros S."/>
            <person name="Januszkiewicz K."/>
            <person name="Wedrychowicz H."/>
        </authorList>
    </citation>
    <scope>NUCLEOTIDE SEQUENCE [LARGE SCALE GENOMIC DNA]</scope>
    <source>
        <strain evidence="3 4">DSM 16010</strain>
    </source>
</reference>
<dbReference type="AlphaFoldDB" id="A0A1M7CUZ6"/>
<dbReference type="InterPro" id="IPR011034">
    <property type="entry name" value="Formyl_transferase-like_C_sf"/>
</dbReference>
<organism evidence="3 4">
    <name type="scientific">Lacicoccus alkaliphilus DSM 16010</name>
    <dbReference type="NCBI Taxonomy" id="1123231"/>
    <lineage>
        <taxon>Bacteria</taxon>
        <taxon>Bacillati</taxon>
        <taxon>Bacillota</taxon>
        <taxon>Bacilli</taxon>
        <taxon>Bacillales</taxon>
        <taxon>Salinicoccaceae</taxon>
        <taxon>Lacicoccus</taxon>
    </lineage>
</organism>
<protein>
    <submittedName>
        <fullName evidence="3">Methionyl-tRNA formyltransferase</fullName>
    </submittedName>
</protein>
<dbReference type="STRING" id="1123231.SAMN02745189_00900"/>
<dbReference type="Pfam" id="PF00551">
    <property type="entry name" value="Formyl_trans_N"/>
    <property type="match status" value="1"/>
</dbReference>
<dbReference type="Pfam" id="PF02911">
    <property type="entry name" value="Formyl_trans_C"/>
    <property type="match status" value="1"/>
</dbReference>
<dbReference type="PANTHER" id="PTHR11138">
    <property type="entry name" value="METHIONYL-TRNA FORMYLTRANSFERASE"/>
    <property type="match status" value="1"/>
</dbReference>
<evidence type="ECO:0000313" key="4">
    <source>
        <dbReference type="Proteomes" id="UP000184206"/>
    </source>
</evidence>
<evidence type="ECO:0000259" key="1">
    <source>
        <dbReference type="Pfam" id="PF00551"/>
    </source>
</evidence>
<dbReference type="Gene3D" id="3.40.50.12230">
    <property type="match status" value="1"/>
</dbReference>
<keyword evidence="3" id="KW-0808">Transferase</keyword>
<accession>A0A1M7CUZ6</accession>
<feature type="domain" description="Formyl transferase C-terminal" evidence="2">
    <location>
        <begin position="206"/>
        <end position="289"/>
    </location>
</feature>
<keyword evidence="4" id="KW-1185">Reference proteome</keyword>
<dbReference type="InterPro" id="IPR002376">
    <property type="entry name" value="Formyl_transf_N"/>
</dbReference>
<dbReference type="OrthoDB" id="9802815at2"/>
<dbReference type="GO" id="GO:0005829">
    <property type="term" value="C:cytosol"/>
    <property type="evidence" value="ECO:0007669"/>
    <property type="project" value="TreeGrafter"/>
</dbReference>
<dbReference type="InterPro" id="IPR036477">
    <property type="entry name" value="Formyl_transf_N_sf"/>
</dbReference>
<gene>
    <name evidence="3" type="ORF">SAMN02745189_00900</name>
</gene>
<dbReference type="Proteomes" id="UP000184206">
    <property type="component" value="Unassembled WGS sequence"/>
</dbReference>
<dbReference type="CDD" id="cd08702">
    <property type="entry name" value="Arna_FMT_C"/>
    <property type="match status" value="1"/>
</dbReference>
<dbReference type="SUPFAM" id="SSF50486">
    <property type="entry name" value="FMT C-terminal domain-like"/>
    <property type="match status" value="1"/>
</dbReference>
<dbReference type="PANTHER" id="PTHR11138:SF5">
    <property type="entry name" value="METHIONYL-TRNA FORMYLTRANSFERASE, MITOCHONDRIAL"/>
    <property type="match status" value="1"/>
</dbReference>
<evidence type="ECO:0000259" key="2">
    <source>
        <dbReference type="Pfam" id="PF02911"/>
    </source>
</evidence>
<dbReference type="InterPro" id="IPR005793">
    <property type="entry name" value="Formyl_trans_C"/>
</dbReference>
<dbReference type="SUPFAM" id="SSF53328">
    <property type="entry name" value="Formyltransferase"/>
    <property type="match status" value="1"/>
</dbReference>
<name>A0A1M7CUZ6_9BACL</name>
<dbReference type="GO" id="GO:0004479">
    <property type="term" value="F:methionyl-tRNA formyltransferase activity"/>
    <property type="evidence" value="ECO:0007669"/>
    <property type="project" value="TreeGrafter"/>
</dbReference>
<proteinExistence type="predicted"/>